<reference evidence="4" key="4">
    <citation type="submission" date="2022-10" db="EMBL/GenBank/DDBJ databases">
        <authorList>
            <person name="Aires J."/>
            <person name="Mesa V."/>
        </authorList>
    </citation>
    <scope>NUCLEOTIDE SEQUENCE</scope>
    <source>
        <strain evidence="4">Clostridium neonatale JD116</strain>
    </source>
</reference>
<reference evidence="6 8" key="2">
    <citation type="submission" date="2018-06" db="EMBL/GenBank/DDBJ databases">
        <authorList>
            <consortium name="IHU Genomes"/>
        </authorList>
    </citation>
    <scope>NUCLEOTIDE SEQUENCE [LARGE SCALE GENOMIC DNA]</scope>
    <source>
        <strain evidence="6 8">NEC25</strain>
    </source>
</reference>
<reference evidence="3" key="3">
    <citation type="submission" date="2021-10" db="EMBL/GenBank/DDBJ databases">
        <authorList>
            <person name="Mesa V."/>
        </authorList>
    </citation>
    <scope>NUCLEOTIDE SEQUENCE</scope>
    <source>
        <strain evidence="3">CC3_PB</strain>
    </source>
</reference>
<sequence length="174" mass="19140">MKVIMIYDQIQSGEGIKDDHMIPLGAKKEAVGPAVMMEPYLKKVGGKVVACLYCGDGYYAENIEEVTRKLCAMVEKVKPDVVMCGPAFNYEGYGKMAADITYAINERTSIPALAAMSKENEATIAKYKDKICIVETPKKGGVGLNESLERMCEVAKAMVDKEDINSIISKYCFK</sequence>
<organism evidence="5 7">
    <name type="scientific">Clostridium neonatale</name>
    <dbReference type="NCBI Taxonomy" id="137838"/>
    <lineage>
        <taxon>Bacteria</taxon>
        <taxon>Bacillati</taxon>
        <taxon>Bacillota</taxon>
        <taxon>Clostridia</taxon>
        <taxon>Eubacteriales</taxon>
        <taxon>Clostridiaceae</taxon>
        <taxon>Clostridium</taxon>
    </lineage>
</organism>
<evidence type="ECO:0000256" key="2">
    <source>
        <dbReference type="ARBA" id="ARBA00023002"/>
    </source>
</evidence>
<evidence type="ECO:0000313" key="3">
    <source>
        <dbReference type="EMBL" id="CAG9702741.1"/>
    </source>
</evidence>
<dbReference type="GeneID" id="68879364"/>
<dbReference type="Proteomes" id="UP001189143">
    <property type="component" value="Unassembled WGS sequence"/>
</dbReference>
<dbReference type="InterPro" id="IPR048083">
    <property type="entry name" value="GrdB-like"/>
</dbReference>
<dbReference type="Proteomes" id="UP000220840">
    <property type="component" value="Unassembled WGS sequence"/>
</dbReference>
<dbReference type="EC" id="1.21.4.2" evidence="6"/>
<name>A0A2A7MDH7_9CLOT</name>
<dbReference type="EMBL" id="UWJD01000003">
    <property type="protein sequence ID" value="VCT86209.1"/>
    <property type="molecule type" value="Genomic_DNA"/>
</dbReference>
<evidence type="ECO:0000313" key="5">
    <source>
        <dbReference type="EMBL" id="PEG29158.1"/>
    </source>
</evidence>
<dbReference type="Proteomes" id="UP000789738">
    <property type="component" value="Unassembled WGS sequence"/>
</dbReference>
<keyword evidence="7" id="KW-1185">Reference proteome</keyword>
<dbReference type="OrthoDB" id="9764267at2"/>
<dbReference type="AlphaFoldDB" id="A0A2A7MDH7"/>
<dbReference type="RefSeq" id="WP_058293344.1">
    <property type="nucleotide sequence ID" value="NZ_CAKJVD010000078.1"/>
</dbReference>
<protein>
    <submittedName>
        <fullName evidence="6">Glycine reductase complex component B subunit gamma</fullName>
        <ecNumber evidence="6">1.21.4.2</ecNumber>
    </submittedName>
    <submittedName>
        <fullName evidence="5">Glycine/betaine/sarcosine/D-proline family reductase selenoprotein B</fullName>
    </submittedName>
    <submittedName>
        <fullName evidence="3">Glycine/betaine/sarcosine/D-proline reductase family selenoprotein B</fullName>
    </submittedName>
</protein>
<dbReference type="EMBL" id="CAMTCP010000244">
    <property type="protein sequence ID" value="CAI3633334.1"/>
    <property type="molecule type" value="Genomic_DNA"/>
</dbReference>
<proteinExistence type="predicted"/>
<evidence type="ECO:0000313" key="6">
    <source>
        <dbReference type="EMBL" id="VCT86209.1"/>
    </source>
</evidence>
<dbReference type="EMBL" id="CAKJVE010000004">
    <property type="protein sequence ID" value="CAG9702741.1"/>
    <property type="molecule type" value="Genomic_DNA"/>
</dbReference>
<reference evidence="5 7" key="1">
    <citation type="submission" date="2017-10" db="EMBL/GenBank/DDBJ databases">
        <title>Effective Description of Clostridium neonatale sp. nov. linked to necrotizing enterocolitis in neonates and a clarification of species assignable to the genus Clostridium (Prazmowski 1880) emend. Lawson and Rainey 2016.</title>
        <authorList>
            <person name="Bernard K."/>
            <person name="Burdz T."/>
            <person name="Wiebe D."/>
            <person name="Balcewich B."/>
            <person name="Alfa M."/>
            <person name="Bernier A.-M."/>
        </authorList>
    </citation>
    <scope>NUCLEOTIDE SEQUENCE [LARGE SCALE GENOMIC DNA]</scope>
    <source>
        <strain evidence="5 7">LCDC99A005</strain>
    </source>
</reference>
<dbReference type="Pfam" id="PF07355">
    <property type="entry name" value="GRDB"/>
    <property type="match status" value="1"/>
</dbReference>
<evidence type="ECO:0000313" key="7">
    <source>
        <dbReference type="Proteomes" id="UP000220840"/>
    </source>
</evidence>
<accession>A0A2A7MDH7</accession>
<evidence type="ECO:0000313" key="4">
    <source>
        <dbReference type="EMBL" id="CAI3633334.1"/>
    </source>
</evidence>
<evidence type="ECO:0000313" key="8">
    <source>
        <dbReference type="Proteomes" id="UP000431451"/>
    </source>
</evidence>
<dbReference type="EMBL" id="PDCJ01000005">
    <property type="protein sequence ID" value="PEG29158.1"/>
    <property type="molecule type" value="Genomic_DNA"/>
</dbReference>
<dbReference type="NCBIfam" id="NF041545">
    <property type="entry name" value="GrdB_like_no_Se"/>
    <property type="match status" value="1"/>
</dbReference>
<keyword evidence="1" id="KW-0712">Selenocysteine</keyword>
<gene>
    <name evidence="6" type="primary">grdB_2</name>
    <name evidence="4" type="ORF">CNEO2_460022</name>
    <name evidence="3" type="ORF">CNEO_40143</name>
    <name evidence="6" type="ORF">CNEONATNEC25_03820</name>
    <name evidence="5" type="ORF">CQ394_19770</name>
</gene>
<dbReference type="GO" id="GO:0030699">
    <property type="term" value="F:glycine reductase activity"/>
    <property type="evidence" value="ECO:0007669"/>
    <property type="project" value="UniProtKB-EC"/>
</dbReference>
<dbReference type="STRING" id="137838.GCA_001458595_00352"/>
<dbReference type="NCBIfam" id="TIGR01918">
    <property type="entry name" value="various_sel_PB"/>
    <property type="match status" value="1"/>
</dbReference>
<keyword evidence="2 6" id="KW-0560">Oxidoreductase</keyword>
<dbReference type="InterPro" id="IPR010187">
    <property type="entry name" value="Various_sel_PB"/>
</dbReference>
<dbReference type="Proteomes" id="UP000431451">
    <property type="component" value="Unassembled WGS sequence"/>
</dbReference>
<evidence type="ECO:0000256" key="1">
    <source>
        <dbReference type="ARBA" id="ARBA00022933"/>
    </source>
</evidence>